<evidence type="ECO:0000313" key="5">
    <source>
        <dbReference type="Proteomes" id="UP001324380"/>
    </source>
</evidence>
<organism evidence="4 5">
    <name type="scientific">Mucilaginibacter sabulilitoris</name>
    <dbReference type="NCBI Taxonomy" id="1173583"/>
    <lineage>
        <taxon>Bacteria</taxon>
        <taxon>Pseudomonadati</taxon>
        <taxon>Bacteroidota</taxon>
        <taxon>Sphingobacteriia</taxon>
        <taxon>Sphingobacteriales</taxon>
        <taxon>Sphingobacteriaceae</taxon>
        <taxon>Mucilaginibacter</taxon>
    </lineage>
</organism>
<proteinExistence type="predicted"/>
<evidence type="ECO:0000313" key="4">
    <source>
        <dbReference type="EMBL" id="WPU93188.1"/>
    </source>
</evidence>
<dbReference type="Pfam" id="PF20957">
    <property type="entry name" value="GxGYxYP_N_2nd"/>
    <property type="match status" value="1"/>
</dbReference>
<reference evidence="4 5" key="1">
    <citation type="submission" date="2023-11" db="EMBL/GenBank/DDBJ databases">
        <title>Analysis of the Genomes of Mucilaginibacter gossypii cycad 4 and M. sabulilitoris SNA2: microbes with the potential for plant growth promotion.</title>
        <authorList>
            <person name="Hirsch A.M."/>
            <person name="Humm E."/>
            <person name="Rubbi M."/>
            <person name="Del Vecchio G."/>
            <person name="Ha S.M."/>
            <person name="Pellegrini M."/>
            <person name="Gunsalus R.P."/>
        </authorList>
    </citation>
    <scope>NUCLEOTIDE SEQUENCE [LARGE SCALE GENOMIC DNA]</scope>
    <source>
        <strain evidence="4 5">SNA2</strain>
    </source>
</reference>
<dbReference type="InterPro" id="IPR048309">
    <property type="entry name" value="GxGYxYP_N_3rd"/>
</dbReference>
<evidence type="ECO:0000259" key="2">
    <source>
        <dbReference type="Pfam" id="PF20957"/>
    </source>
</evidence>
<dbReference type="PANTHER" id="PTHR37321">
    <property type="entry name" value="EXPORTED PROTEIN-RELATED"/>
    <property type="match status" value="1"/>
</dbReference>
<dbReference type="RefSeq" id="WP_321562340.1">
    <property type="nucleotide sequence ID" value="NZ_CP139558.1"/>
</dbReference>
<sequence>MCHIVKQNYSGLIPVFFLLIILQVIPSLVTAQETKPFWPLQKAPKYVVTCKIQNFSDVGEMNLAQSVSGLAAKSVNEGSSDEGVWLNCRNANYKTYYQSLIKRIAAKERGLFSVWELVGRYQQRGIIDGYILYDVNRRDNSINLATIYASIKNGVLIDISQEATAIRKGLPKLYDATKSTFDLKAFQSVSGQLNSNLLVVANPRFSNNKDFAIAHKCAIYYGVDSLYLNILNWIQPLSPIIGWNVGDEFKQIEPCTSRGLVNIPADWCENLALLSAASSRQPAKVKSINPGLINWQEDKNYEAFVMSDGDNLQWTFGSFIYSRDYWNNRANAAIPMSFTACPVNLVQAADDVYDQLVQSQQANVSVVEYGAGYFYPDLFGRKTKDGEKLLRTYAKKINAQLKLTGVKVFGFICKDISSAGALKAYQIYAEELEGITGIIAVQYSPYNGGHGKIFWVKNKDGIEIPVITAKYQLWANLKSNGSGNPVELADLINQDDAPAVGKTKQLNWTIVHAWSQYYNENEDVPNNERVAMKGARGVTPVKWTKQLLDKTVKVISIEELLWRLRMQHNSVDTKSVIDHSQF</sequence>
<evidence type="ECO:0000259" key="3">
    <source>
        <dbReference type="Pfam" id="PF20958"/>
    </source>
</evidence>
<gene>
    <name evidence="4" type="ORF">SNE25_28110</name>
</gene>
<name>A0ABZ0TLX0_9SPHI</name>
<dbReference type="GO" id="GO:0016787">
    <property type="term" value="F:hydrolase activity"/>
    <property type="evidence" value="ECO:0007669"/>
    <property type="project" value="UniProtKB-KW"/>
</dbReference>
<evidence type="ECO:0000259" key="1">
    <source>
        <dbReference type="Pfam" id="PF14323"/>
    </source>
</evidence>
<dbReference type="EMBL" id="CP139558">
    <property type="protein sequence ID" value="WPU93188.1"/>
    <property type="molecule type" value="Genomic_DNA"/>
</dbReference>
<feature type="domain" description="GxGYxYP putative glycoside hydrolase second N-terminal" evidence="2">
    <location>
        <begin position="127"/>
        <end position="195"/>
    </location>
</feature>
<dbReference type="Pfam" id="PF14323">
    <property type="entry name" value="GxGYxYP_C"/>
    <property type="match status" value="1"/>
</dbReference>
<accession>A0ABZ0TLX0</accession>
<dbReference type="Gene3D" id="3.20.20.490">
    <property type="entry name" value="GxGYxYP glycoside hydrolase, C-terminal domain"/>
    <property type="match status" value="1"/>
</dbReference>
<dbReference type="InterPro" id="IPR038410">
    <property type="entry name" value="GxGYxYP_C_sf"/>
</dbReference>
<dbReference type="Pfam" id="PF20958">
    <property type="entry name" value="GxGYxYP_N_3rd"/>
    <property type="match status" value="1"/>
</dbReference>
<keyword evidence="4" id="KW-0378">Hydrolase</keyword>
<feature type="domain" description="GxGYxYP putative glycoside hydrolase third N-terminal" evidence="3">
    <location>
        <begin position="204"/>
        <end position="275"/>
    </location>
</feature>
<protein>
    <submittedName>
        <fullName evidence="4">GxGYxYP family putative glycoside hydrolase</fullName>
    </submittedName>
</protein>
<keyword evidence="5" id="KW-1185">Reference proteome</keyword>
<dbReference type="Proteomes" id="UP001324380">
    <property type="component" value="Chromosome"/>
</dbReference>
<feature type="domain" description="GxGYxYP putative glycoside hydrolase C-terminal" evidence="1">
    <location>
        <begin position="299"/>
        <end position="517"/>
    </location>
</feature>
<dbReference type="InterPro" id="IPR025832">
    <property type="entry name" value="GxGYxYP_C"/>
</dbReference>
<dbReference type="InterPro" id="IPR048310">
    <property type="entry name" value="GxGYxYP_N_2nd"/>
</dbReference>
<dbReference type="PANTHER" id="PTHR37321:SF1">
    <property type="entry name" value="EXPORTED PROTEIN"/>
    <property type="match status" value="1"/>
</dbReference>